<feature type="transmembrane region" description="Helical" evidence="1">
    <location>
        <begin position="9"/>
        <end position="27"/>
    </location>
</feature>
<dbReference type="EMBL" id="BAAAFI010000008">
    <property type="protein sequence ID" value="GAA0878952.1"/>
    <property type="molecule type" value="Genomic_DNA"/>
</dbReference>
<keyword evidence="1" id="KW-0812">Transmembrane</keyword>
<organism evidence="3 4">
    <name type="scientific">Algoriphagus jejuensis</name>
    <dbReference type="NCBI Taxonomy" id="419934"/>
    <lineage>
        <taxon>Bacteria</taxon>
        <taxon>Pseudomonadati</taxon>
        <taxon>Bacteroidota</taxon>
        <taxon>Cytophagia</taxon>
        <taxon>Cytophagales</taxon>
        <taxon>Cyclobacteriaceae</taxon>
        <taxon>Algoriphagus</taxon>
    </lineage>
</organism>
<keyword evidence="1" id="KW-1133">Transmembrane helix</keyword>
<reference evidence="4" key="1">
    <citation type="journal article" date="2019" name="Int. J. Syst. Evol. Microbiol.">
        <title>The Global Catalogue of Microorganisms (GCM) 10K type strain sequencing project: providing services to taxonomists for standard genome sequencing and annotation.</title>
        <authorList>
            <consortium name="The Broad Institute Genomics Platform"/>
            <consortium name="The Broad Institute Genome Sequencing Center for Infectious Disease"/>
            <person name="Wu L."/>
            <person name="Ma J."/>
        </authorList>
    </citation>
    <scope>NUCLEOTIDE SEQUENCE [LARGE SCALE GENOMIC DNA]</scope>
    <source>
        <strain evidence="4">JCM 16112</strain>
    </source>
</reference>
<feature type="domain" description="Neutral/alkaline non-lysosomal ceramidase N-terminal" evidence="2">
    <location>
        <begin position="77"/>
        <end position="282"/>
    </location>
</feature>
<dbReference type="Proteomes" id="UP001500469">
    <property type="component" value="Unassembled WGS sequence"/>
</dbReference>
<name>A0ABN1MZJ1_9BACT</name>
<accession>A0ABN1MZJ1</accession>
<proteinExistence type="predicted"/>
<sequence length="464" mass="51096">MLRKTLKILGYFILTIVVILVILLKPVDFTPYFETDYFAETQRRYDSLIQSVPTEKGAISIGLSKVNLTPTLHADSDDVTSGSFVGIPLSGYGGREDVAQGIHDSIYVKSVALKVGNRTLVIVGSDLLIMPPDVSGIVSERVKTELGLDRADLLFSASHTHSSIGAWSEGYIGESFNGSYNPNSTDWIAQQVFQAISLAVQDLKPGSIGMGSLPISHFMKNRLVGEKGKIDPDFMLIHVQQTGGRKALIGSYNAHATTLGGGNLEVSGDYPGFWQRKLEESEFDMAVFLAGSVGSHSYRNAEGDKFERTKYLGEALADSVRVFVPTIWMKDSIDVRSMTLEISLPEFQFRVTDGFRLRPFWAEKLFPEIGSVYLQATRLDSLVWGTAPSDFSGETTIGYKHTAGAKGLQAMVTSFNGAYTGYIIPCKYHHMEGYEPRIMNWFGPSYNAMVNDMLGNMLEVIAEP</sequence>
<evidence type="ECO:0000256" key="1">
    <source>
        <dbReference type="SAM" id="Phobius"/>
    </source>
</evidence>
<keyword evidence="4" id="KW-1185">Reference proteome</keyword>
<dbReference type="RefSeq" id="WP_343850858.1">
    <property type="nucleotide sequence ID" value="NZ_BAAAFI010000008.1"/>
</dbReference>
<evidence type="ECO:0000313" key="3">
    <source>
        <dbReference type="EMBL" id="GAA0878952.1"/>
    </source>
</evidence>
<evidence type="ECO:0000313" key="4">
    <source>
        <dbReference type="Proteomes" id="UP001500469"/>
    </source>
</evidence>
<dbReference type="InterPro" id="IPR031329">
    <property type="entry name" value="NEUT/ALK_ceramidase_N"/>
</dbReference>
<dbReference type="Pfam" id="PF04734">
    <property type="entry name" value="Ceramidase_alk"/>
    <property type="match status" value="1"/>
</dbReference>
<comment type="caution">
    <text evidence="3">The sequence shown here is derived from an EMBL/GenBank/DDBJ whole genome shotgun (WGS) entry which is preliminary data.</text>
</comment>
<evidence type="ECO:0000259" key="2">
    <source>
        <dbReference type="Pfam" id="PF04734"/>
    </source>
</evidence>
<gene>
    <name evidence="3" type="ORF">GCM10009119_19200</name>
</gene>
<keyword evidence="1" id="KW-0472">Membrane</keyword>
<protein>
    <recommendedName>
        <fullName evidence="2">Neutral/alkaline non-lysosomal ceramidase N-terminal domain-containing protein</fullName>
    </recommendedName>
</protein>